<dbReference type="EMBL" id="LJZO01000020">
    <property type="protein sequence ID" value="ROV96401.1"/>
    <property type="molecule type" value="Genomic_DNA"/>
</dbReference>
<name>A0A423VZH1_CYTCH</name>
<sequence length="249" mass="26615">MASKPTVVIVPGAFQLPIGYQPFADVLKQAGFDAVVIDKPSTGTTTLPLPGLPEDIEAIRKVVIPLIDAGKEVVILAHSAGGVSSSGAVKGLDVKTRKAAGLPGGVTRLIFMSAAMVPKGKCMIDVLGGDKLHWMLEQGDRIHIDAENMPEIGLNDLPPDEQKRWAKEMSHTSTVLFTGINEFEPWKEGVPCAYILCELDNALLYPIQQQMAAELGPDGVTVTLKSGHCPFLSRKQELLEAVEKIVAAA</sequence>
<dbReference type="InterPro" id="IPR000073">
    <property type="entry name" value="AB_hydrolase_1"/>
</dbReference>
<dbReference type="Pfam" id="PF12697">
    <property type="entry name" value="Abhydrolase_6"/>
    <property type="match status" value="1"/>
</dbReference>
<evidence type="ECO:0000313" key="3">
    <source>
        <dbReference type="Proteomes" id="UP000284375"/>
    </source>
</evidence>
<organism evidence="2 3">
    <name type="scientific">Cytospora chrysosperma</name>
    <name type="common">Cytospora canker fungus</name>
    <name type="synonym">Sphaeria chrysosperma</name>
    <dbReference type="NCBI Taxonomy" id="252740"/>
    <lineage>
        <taxon>Eukaryota</taxon>
        <taxon>Fungi</taxon>
        <taxon>Dikarya</taxon>
        <taxon>Ascomycota</taxon>
        <taxon>Pezizomycotina</taxon>
        <taxon>Sordariomycetes</taxon>
        <taxon>Sordariomycetidae</taxon>
        <taxon>Diaporthales</taxon>
        <taxon>Cytosporaceae</taxon>
        <taxon>Cytospora</taxon>
    </lineage>
</organism>
<evidence type="ECO:0000313" key="2">
    <source>
        <dbReference type="EMBL" id="ROV96401.1"/>
    </source>
</evidence>
<comment type="caution">
    <text evidence="2">The sequence shown here is derived from an EMBL/GenBank/DDBJ whole genome shotgun (WGS) entry which is preliminary data.</text>
</comment>
<dbReference type="SUPFAM" id="SSF53474">
    <property type="entry name" value="alpha/beta-Hydrolases"/>
    <property type="match status" value="1"/>
</dbReference>
<reference evidence="2 3" key="1">
    <citation type="submission" date="2015-09" db="EMBL/GenBank/DDBJ databases">
        <title>Host preference determinants of Valsa canker pathogens revealed by comparative genomics.</title>
        <authorList>
            <person name="Yin Z."/>
            <person name="Huang L."/>
        </authorList>
    </citation>
    <scope>NUCLEOTIDE SEQUENCE [LARGE SCALE GENOMIC DNA]</scope>
    <source>
        <strain evidence="2 3">YSFL</strain>
    </source>
</reference>
<dbReference type="AlphaFoldDB" id="A0A423VZH1"/>
<accession>A0A423VZH1</accession>
<dbReference type="PANTHER" id="PTHR37017:SF13">
    <property type="entry name" value="AB HYDROLASE-1 DOMAIN-CONTAINING PROTEIN"/>
    <property type="match status" value="1"/>
</dbReference>
<dbReference type="InterPro" id="IPR029058">
    <property type="entry name" value="AB_hydrolase_fold"/>
</dbReference>
<feature type="domain" description="AB hydrolase-1" evidence="1">
    <location>
        <begin position="7"/>
        <end position="240"/>
    </location>
</feature>
<gene>
    <name evidence="2" type="ORF">VSDG_05454</name>
</gene>
<dbReference type="Proteomes" id="UP000284375">
    <property type="component" value="Unassembled WGS sequence"/>
</dbReference>
<dbReference type="STRING" id="252740.A0A423VZH1"/>
<dbReference type="InterPro" id="IPR052897">
    <property type="entry name" value="Sec-Metab_Biosynth_Hydrolase"/>
</dbReference>
<dbReference type="PANTHER" id="PTHR37017">
    <property type="entry name" value="AB HYDROLASE-1 DOMAIN-CONTAINING PROTEIN-RELATED"/>
    <property type="match status" value="1"/>
</dbReference>
<keyword evidence="3" id="KW-1185">Reference proteome</keyword>
<protein>
    <recommendedName>
        <fullName evidence="1">AB hydrolase-1 domain-containing protein</fullName>
    </recommendedName>
</protein>
<evidence type="ECO:0000259" key="1">
    <source>
        <dbReference type="Pfam" id="PF12697"/>
    </source>
</evidence>
<proteinExistence type="predicted"/>
<dbReference type="Gene3D" id="3.40.50.1820">
    <property type="entry name" value="alpha/beta hydrolase"/>
    <property type="match status" value="1"/>
</dbReference>
<dbReference type="OrthoDB" id="408373at2759"/>